<feature type="compositionally biased region" description="Polar residues" evidence="1">
    <location>
        <begin position="36"/>
        <end position="47"/>
    </location>
</feature>
<feature type="region of interest" description="Disordered" evidence="1">
    <location>
        <begin position="26"/>
        <end position="47"/>
    </location>
</feature>
<reference evidence="2" key="1">
    <citation type="submission" date="2014-11" db="EMBL/GenBank/DDBJ databases">
        <authorList>
            <person name="Amaro Gonzalez C."/>
        </authorList>
    </citation>
    <scope>NUCLEOTIDE SEQUENCE</scope>
</reference>
<dbReference type="AlphaFoldDB" id="A0A0E9V3C0"/>
<sequence length="47" mass="5318">MELVATLKGSGELKCLNPKSRFARNFIKNAQRQKRSPANGSRWRNAS</sequence>
<organism evidence="2">
    <name type="scientific">Anguilla anguilla</name>
    <name type="common">European freshwater eel</name>
    <name type="synonym">Muraena anguilla</name>
    <dbReference type="NCBI Taxonomy" id="7936"/>
    <lineage>
        <taxon>Eukaryota</taxon>
        <taxon>Metazoa</taxon>
        <taxon>Chordata</taxon>
        <taxon>Craniata</taxon>
        <taxon>Vertebrata</taxon>
        <taxon>Euteleostomi</taxon>
        <taxon>Actinopterygii</taxon>
        <taxon>Neopterygii</taxon>
        <taxon>Teleostei</taxon>
        <taxon>Anguilliformes</taxon>
        <taxon>Anguillidae</taxon>
        <taxon>Anguilla</taxon>
    </lineage>
</organism>
<evidence type="ECO:0008006" key="3">
    <source>
        <dbReference type="Google" id="ProtNLM"/>
    </source>
</evidence>
<reference evidence="2" key="2">
    <citation type="journal article" date="2015" name="Fish Shellfish Immunol.">
        <title>Early steps in the European eel (Anguilla anguilla)-Vibrio vulnificus interaction in the gills: Role of the RtxA13 toxin.</title>
        <authorList>
            <person name="Callol A."/>
            <person name="Pajuelo D."/>
            <person name="Ebbesson L."/>
            <person name="Teles M."/>
            <person name="MacKenzie S."/>
            <person name="Amaro C."/>
        </authorList>
    </citation>
    <scope>NUCLEOTIDE SEQUENCE</scope>
</reference>
<accession>A0A0E9V3C0</accession>
<name>A0A0E9V3C0_ANGAN</name>
<protein>
    <recommendedName>
        <fullName evidence="3">Chemokine interleukin-8-like domain-containing protein</fullName>
    </recommendedName>
</protein>
<proteinExistence type="predicted"/>
<evidence type="ECO:0000313" key="2">
    <source>
        <dbReference type="EMBL" id="JAH72491.1"/>
    </source>
</evidence>
<dbReference type="Gene3D" id="2.40.50.40">
    <property type="match status" value="1"/>
</dbReference>
<evidence type="ECO:0000256" key="1">
    <source>
        <dbReference type="SAM" id="MobiDB-lite"/>
    </source>
</evidence>
<dbReference type="EMBL" id="GBXM01036086">
    <property type="protein sequence ID" value="JAH72491.1"/>
    <property type="molecule type" value="Transcribed_RNA"/>
</dbReference>